<feature type="non-terminal residue" evidence="2">
    <location>
        <position position="510"/>
    </location>
</feature>
<keyword evidence="3" id="KW-1185">Reference proteome</keyword>
<dbReference type="PANTHER" id="PTHR33112">
    <property type="entry name" value="DOMAIN PROTEIN, PUTATIVE-RELATED"/>
    <property type="match status" value="1"/>
</dbReference>
<dbReference type="OrthoDB" id="5347061at2759"/>
<reference evidence="2" key="1">
    <citation type="journal article" date="2020" name="Stud. Mycol.">
        <title>101 Dothideomycetes genomes: a test case for predicting lifestyles and emergence of pathogens.</title>
        <authorList>
            <person name="Haridas S."/>
            <person name="Albert R."/>
            <person name="Binder M."/>
            <person name="Bloem J."/>
            <person name="Labutti K."/>
            <person name="Salamov A."/>
            <person name="Andreopoulos B."/>
            <person name="Baker S."/>
            <person name="Barry K."/>
            <person name="Bills G."/>
            <person name="Bluhm B."/>
            <person name="Cannon C."/>
            <person name="Castanera R."/>
            <person name="Culley D."/>
            <person name="Daum C."/>
            <person name="Ezra D."/>
            <person name="Gonzalez J."/>
            <person name="Henrissat B."/>
            <person name="Kuo A."/>
            <person name="Liang C."/>
            <person name="Lipzen A."/>
            <person name="Lutzoni F."/>
            <person name="Magnuson J."/>
            <person name="Mondo S."/>
            <person name="Nolan M."/>
            <person name="Ohm R."/>
            <person name="Pangilinan J."/>
            <person name="Park H.-J."/>
            <person name="Ramirez L."/>
            <person name="Alfaro M."/>
            <person name="Sun H."/>
            <person name="Tritt A."/>
            <person name="Yoshinaga Y."/>
            <person name="Zwiers L.-H."/>
            <person name="Turgeon B."/>
            <person name="Goodwin S."/>
            <person name="Spatafora J."/>
            <person name="Crous P."/>
            <person name="Grigoriev I."/>
        </authorList>
    </citation>
    <scope>NUCLEOTIDE SEQUENCE</scope>
    <source>
        <strain evidence="2">CBS 122367</strain>
    </source>
</reference>
<dbReference type="Proteomes" id="UP000799291">
    <property type="component" value="Unassembled WGS sequence"/>
</dbReference>
<dbReference type="Pfam" id="PF06985">
    <property type="entry name" value="HET"/>
    <property type="match status" value="1"/>
</dbReference>
<evidence type="ECO:0000259" key="1">
    <source>
        <dbReference type="Pfam" id="PF06985"/>
    </source>
</evidence>
<dbReference type="EMBL" id="MU005578">
    <property type="protein sequence ID" value="KAF2685930.1"/>
    <property type="molecule type" value="Genomic_DNA"/>
</dbReference>
<evidence type="ECO:0000313" key="2">
    <source>
        <dbReference type="EMBL" id="KAF2685930.1"/>
    </source>
</evidence>
<dbReference type="PANTHER" id="PTHR33112:SF16">
    <property type="entry name" value="HETEROKARYON INCOMPATIBILITY DOMAIN-CONTAINING PROTEIN"/>
    <property type="match status" value="1"/>
</dbReference>
<dbReference type="AlphaFoldDB" id="A0A6G1J6U0"/>
<gene>
    <name evidence="2" type="ORF">K458DRAFT_336836</name>
</gene>
<dbReference type="InterPro" id="IPR010730">
    <property type="entry name" value="HET"/>
</dbReference>
<accession>A0A6G1J6U0</accession>
<organism evidence="2 3">
    <name type="scientific">Lentithecium fluviatile CBS 122367</name>
    <dbReference type="NCBI Taxonomy" id="1168545"/>
    <lineage>
        <taxon>Eukaryota</taxon>
        <taxon>Fungi</taxon>
        <taxon>Dikarya</taxon>
        <taxon>Ascomycota</taxon>
        <taxon>Pezizomycotina</taxon>
        <taxon>Dothideomycetes</taxon>
        <taxon>Pleosporomycetidae</taxon>
        <taxon>Pleosporales</taxon>
        <taxon>Massarineae</taxon>
        <taxon>Lentitheciaceae</taxon>
        <taxon>Lentithecium</taxon>
    </lineage>
</organism>
<proteinExistence type="predicted"/>
<sequence length="510" mass="57958">MNPKFAALLGRCLQAFGSLNPPFPYKQDLDIEQRELIWEFMRTAELRGTLFEGDAAANKEPNQLCDACRRLPSKLNELARLSAEDHTNYVHLDNAQDLVQSSKTCLCCALFFLVARQDQFRVWKKGLKPDERAFLPLPLRLYAVREEGTREGKSNEKSLGLVGLQLDIPWALKKENLSHLAGILSDDSYYTLSMPMLMAISGMARGPMELVRGRLPFEKADCDSIFEWLRNSARECGTHSECGTLSNHSGHRLDYSQPSRVLQIERLDREHEPTVVLREVTQLRDRYAALSHCWGALGQQPLRTMRSSIENFQKSIPFQDLPPTFQDAVIVTSELGLQHLWIDSLCIIQDSPEDWAKESVKMGSVYGNAYVTISASHARNSSYGLFQSRQSSSLIEVNIPVTPDDPDTSLLTLAAAGVQHSHRCSPYQGPLRSRAWCFQEEALSKRIVWFTDGEVIWQCRNSVVSETGLSLRYKRTDWSQQLNNWLSVIEEYSRRQVTYPKDRLVAIEGI</sequence>
<protein>
    <submittedName>
        <fullName evidence="2">HET-domain-containing protein</fullName>
    </submittedName>
</protein>
<name>A0A6G1J6U0_9PLEO</name>
<evidence type="ECO:0000313" key="3">
    <source>
        <dbReference type="Proteomes" id="UP000799291"/>
    </source>
</evidence>
<feature type="domain" description="Heterokaryon incompatibility" evidence="1">
    <location>
        <begin position="287"/>
        <end position="440"/>
    </location>
</feature>